<protein>
    <submittedName>
        <fullName evidence="1">Uncharacterized protein</fullName>
    </submittedName>
</protein>
<proteinExistence type="predicted"/>
<gene>
    <name evidence="1" type="ORF">A5810_003087</name>
</gene>
<accession>A0A242AT57</accession>
<dbReference type="AlphaFoldDB" id="A0A242AT57"/>
<organism evidence="1 2">
    <name type="scientific">Enterococcus faecium</name>
    <name type="common">Streptococcus faecium</name>
    <dbReference type="NCBI Taxonomy" id="1352"/>
    <lineage>
        <taxon>Bacteria</taxon>
        <taxon>Bacillati</taxon>
        <taxon>Bacillota</taxon>
        <taxon>Bacilli</taxon>
        <taxon>Lactobacillales</taxon>
        <taxon>Enterococcaceae</taxon>
        <taxon>Enterococcus</taxon>
    </lineage>
</organism>
<evidence type="ECO:0000313" key="1">
    <source>
        <dbReference type="EMBL" id="OTN83798.1"/>
    </source>
</evidence>
<name>A0A242AT57_ENTFC</name>
<dbReference type="EMBL" id="NGKW01000023">
    <property type="protein sequence ID" value="OTN83798.1"/>
    <property type="molecule type" value="Genomic_DNA"/>
</dbReference>
<reference evidence="1 2" key="1">
    <citation type="submission" date="2017-05" db="EMBL/GenBank/DDBJ databases">
        <title>The Genome Sequence of Enterococcus faecium 7H8_DIV0219.</title>
        <authorList>
            <consortium name="The Broad Institute Genomics Platform"/>
            <consortium name="The Broad Institute Genomic Center for Infectious Diseases"/>
            <person name="Earl A."/>
            <person name="Manson A."/>
            <person name="Schwartman J."/>
            <person name="Gilmore M."/>
            <person name="Abouelleil A."/>
            <person name="Cao P."/>
            <person name="Chapman S."/>
            <person name="Cusick C."/>
            <person name="Shea T."/>
            <person name="Young S."/>
            <person name="Neafsey D."/>
            <person name="Nusbaum C."/>
            <person name="Birren B."/>
        </authorList>
    </citation>
    <scope>NUCLEOTIDE SEQUENCE [LARGE SCALE GENOMIC DNA]</scope>
    <source>
        <strain evidence="1 2">7H8_DIV0219</strain>
    </source>
</reference>
<dbReference type="RefSeq" id="WP_218777264.1">
    <property type="nucleotide sequence ID" value="NZ_NGKW01000023.1"/>
</dbReference>
<comment type="caution">
    <text evidence="1">The sequence shown here is derived from an EMBL/GenBank/DDBJ whole genome shotgun (WGS) entry which is preliminary data.</text>
</comment>
<dbReference type="Proteomes" id="UP000194885">
    <property type="component" value="Unassembled WGS sequence"/>
</dbReference>
<evidence type="ECO:0000313" key="2">
    <source>
        <dbReference type="Proteomes" id="UP000194885"/>
    </source>
</evidence>
<sequence length="50" mass="6161">MYMSKSLNEQRDKEKLINKIRQSKEQKDVSTLWFKIAETIYFAFLIYQKK</sequence>